<evidence type="ECO:0000313" key="1">
    <source>
        <dbReference type="EMBL" id="KZN20778.1"/>
    </source>
</evidence>
<dbReference type="AlphaFoldDB" id="A0A161XG27"/>
<reference evidence="2" key="1">
    <citation type="submission" date="2016-03" db="EMBL/GenBank/DDBJ databases">
        <authorList>
            <person name="Ray J."/>
            <person name="Price M."/>
            <person name="Deutschbauer A."/>
        </authorList>
    </citation>
    <scope>NUCLEOTIDE SEQUENCE [LARGE SCALE GENOMIC DNA]</scope>
    <source>
        <strain evidence="2">FW300-N1B4</strain>
    </source>
</reference>
<dbReference type="RefSeq" id="WP_063340824.1">
    <property type="nucleotide sequence ID" value="NZ_LUKJ01000002.1"/>
</dbReference>
<comment type="caution">
    <text evidence="1">The sequence shown here is derived from an EMBL/GenBank/DDBJ whole genome shotgun (WGS) entry which is preliminary data.</text>
</comment>
<reference evidence="1 2" key="2">
    <citation type="journal article" date="2018" name="Nature">
        <title>Mutant phenotypes for thousands of bacterial genes of unknown function.</title>
        <authorList>
            <person name="Price M.N."/>
            <person name="Wetmore K.M."/>
            <person name="Waters R.J."/>
            <person name="Callaghan M."/>
            <person name="Ray J."/>
            <person name="Liu H."/>
            <person name="Kuehl J.V."/>
            <person name="Melnyk R.A."/>
            <person name="Lamson J.S."/>
            <person name="Suh Y."/>
            <person name="Carlson H.K."/>
            <person name="Esquivel Z."/>
            <person name="Sadeeshkumar H."/>
            <person name="Chakraborty R."/>
            <person name="Zane G.M."/>
            <person name="Rubin B.E."/>
            <person name="Wall J.D."/>
            <person name="Visel A."/>
            <person name="Bristow J."/>
            <person name="Blow M.J."/>
            <person name="Arkin A.P."/>
            <person name="Deutschbauer A.M."/>
        </authorList>
    </citation>
    <scope>NUCLEOTIDE SEQUENCE [LARGE SCALE GENOMIC DNA]</scope>
    <source>
        <strain evidence="1 2">FW300-N1B4</strain>
    </source>
</reference>
<evidence type="ECO:0000313" key="2">
    <source>
        <dbReference type="Proteomes" id="UP000076489"/>
    </source>
</evidence>
<name>A0A161XG27_PSEFL</name>
<organism evidence="1 2">
    <name type="scientific">Pseudomonas fluorescens</name>
    <dbReference type="NCBI Taxonomy" id="294"/>
    <lineage>
        <taxon>Bacteria</taxon>
        <taxon>Pseudomonadati</taxon>
        <taxon>Pseudomonadota</taxon>
        <taxon>Gammaproteobacteria</taxon>
        <taxon>Pseudomonadales</taxon>
        <taxon>Pseudomonadaceae</taxon>
        <taxon>Pseudomonas</taxon>
    </lineage>
</organism>
<dbReference type="Proteomes" id="UP000076489">
    <property type="component" value="Unassembled WGS sequence"/>
</dbReference>
<dbReference type="EMBL" id="LUKJ01000002">
    <property type="protein sequence ID" value="KZN20778.1"/>
    <property type="molecule type" value="Genomic_DNA"/>
</dbReference>
<dbReference type="OrthoDB" id="1792542at2"/>
<accession>A0A161XG27</accession>
<gene>
    <name evidence="1" type="ORF">A1D17_04345</name>
</gene>
<sequence>MATANNMTIEVVQDSDAESPRKWDNLGVMVCAHRRYTLGDEDGLSQVVAFIKEHVSETSLENIGFDEGDLPSIEKALLLSGKAVVIPLHLYDHSGITMSTSPFHCQWDSGQVGFIYVSKEAVLKEFGWKQMSPKRTLQVAQTLNSEVVVYDQYLQGDVWGFRVNADGEDSDSCWGFYGSDPVTNGILEHLSDEAKKMVKAGQYARVYQ</sequence>
<proteinExistence type="predicted"/>
<protein>
    <submittedName>
        <fullName evidence="1">Uncharacterized protein</fullName>
    </submittedName>
</protein>